<evidence type="ECO:0000313" key="11">
    <source>
        <dbReference type="Proteomes" id="UP000076078"/>
    </source>
</evidence>
<feature type="transmembrane region" description="Helical" evidence="8">
    <location>
        <begin position="360"/>
        <end position="379"/>
    </location>
</feature>
<dbReference type="InterPro" id="IPR050794">
    <property type="entry name" value="CPA2_transporter"/>
</dbReference>
<evidence type="ECO:0000256" key="6">
    <source>
        <dbReference type="ARBA" id="ARBA00023136"/>
    </source>
</evidence>
<evidence type="ECO:0000259" key="9">
    <source>
        <dbReference type="Pfam" id="PF00999"/>
    </source>
</evidence>
<dbReference type="GO" id="GO:0016020">
    <property type="term" value="C:membrane"/>
    <property type="evidence" value="ECO:0007669"/>
    <property type="project" value="UniProtKB-SubCell"/>
</dbReference>
<keyword evidence="11" id="KW-1185">Reference proteome</keyword>
<keyword evidence="5" id="KW-0406">Ion transport</keyword>
<feature type="compositionally biased region" description="Low complexity" evidence="7">
    <location>
        <begin position="651"/>
        <end position="665"/>
    </location>
</feature>
<feature type="transmembrane region" description="Helical" evidence="8">
    <location>
        <begin position="40"/>
        <end position="61"/>
    </location>
</feature>
<feature type="compositionally biased region" description="Polar residues" evidence="7">
    <location>
        <begin position="887"/>
        <end position="902"/>
    </location>
</feature>
<feature type="region of interest" description="Disordered" evidence="7">
    <location>
        <begin position="643"/>
        <end position="674"/>
    </location>
</feature>
<keyword evidence="2" id="KW-0813">Transport</keyword>
<feature type="transmembrane region" description="Helical" evidence="8">
    <location>
        <begin position="326"/>
        <end position="348"/>
    </location>
</feature>
<feature type="transmembrane region" description="Helical" evidence="8">
    <location>
        <begin position="105"/>
        <end position="127"/>
    </location>
</feature>
<keyword evidence="3 8" id="KW-0812">Transmembrane</keyword>
<dbReference type="AlphaFoldDB" id="A0A151ZK82"/>
<keyword evidence="6 8" id="KW-0472">Membrane</keyword>
<dbReference type="PANTHER" id="PTHR32468:SF11">
    <property type="entry name" value="CATION_H+ EXCHANGER DOMAIN-CONTAINING PROTEIN"/>
    <property type="match status" value="1"/>
</dbReference>
<evidence type="ECO:0000256" key="7">
    <source>
        <dbReference type="SAM" id="MobiDB-lite"/>
    </source>
</evidence>
<name>A0A151ZK82_TIELA</name>
<dbReference type="Gene3D" id="1.20.1530.20">
    <property type="match status" value="1"/>
</dbReference>
<feature type="transmembrane region" description="Helical" evidence="8">
    <location>
        <begin position="139"/>
        <end position="159"/>
    </location>
</feature>
<evidence type="ECO:0000256" key="4">
    <source>
        <dbReference type="ARBA" id="ARBA00022989"/>
    </source>
</evidence>
<feature type="compositionally biased region" description="Basic and acidic residues" evidence="7">
    <location>
        <begin position="937"/>
        <end position="947"/>
    </location>
</feature>
<evidence type="ECO:0000256" key="3">
    <source>
        <dbReference type="ARBA" id="ARBA00022692"/>
    </source>
</evidence>
<feature type="transmembrane region" description="Helical" evidence="8">
    <location>
        <begin position="242"/>
        <end position="260"/>
    </location>
</feature>
<proteinExistence type="predicted"/>
<dbReference type="EMBL" id="LODT01000022">
    <property type="protein sequence ID" value="KYQ94224.1"/>
    <property type="molecule type" value="Genomic_DNA"/>
</dbReference>
<dbReference type="Proteomes" id="UP000076078">
    <property type="component" value="Unassembled WGS sequence"/>
</dbReference>
<evidence type="ECO:0000256" key="8">
    <source>
        <dbReference type="SAM" id="Phobius"/>
    </source>
</evidence>
<dbReference type="STRING" id="361077.A0A151ZK82"/>
<evidence type="ECO:0000256" key="2">
    <source>
        <dbReference type="ARBA" id="ARBA00022448"/>
    </source>
</evidence>
<protein>
    <submittedName>
        <fullName evidence="10">Na+/H+ antiporter-like protein</fullName>
    </submittedName>
</protein>
<accession>A0A151ZK82</accession>
<dbReference type="OrthoDB" id="2687058at2759"/>
<comment type="caution">
    <text evidence="10">The sequence shown here is derived from an EMBL/GenBank/DDBJ whole genome shotgun (WGS) entry which is preliminary data.</text>
</comment>
<evidence type="ECO:0000313" key="10">
    <source>
        <dbReference type="EMBL" id="KYQ94224.1"/>
    </source>
</evidence>
<gene>
    <name evidence="10" type="ORF">DLAC_04519</name>
</gene>
<feature type="transmembrane region" description="Helical" evidence="8">
    <location>
        <begin position="12"/>
        <end position="33"/>
    </location>
</feature>
<dbReference type="InterPro" id="IPR006153">
    <property type="entry name" value="Cation/H_exchanger_TM"/>
</dbReference>
<dbReference type="Pfam" id="PF00999">
    <property type="entry name" value="Na_H_Exchanger"/>
    <property type="match status" value="1"/>
</dbReference>
<feature type="transmembrane region" description="Helical" evidence="8">
    <location>
        <begin position="171"/>
        <end position="192"/>
    </location>
</feature>
<reference evidence="10 11" key="1">
    <citation type="submission" date="2015-12" db="EMBL/GenBank/DDBJ databases">
        <title>Dictyostelia acquired genes for synthesis and detection of signals that induce cell-type specialization by lateral gene transfer from prokaryotes.</title>
        <authorList>
            <person name="Gloeckner G."/>
            <person name="Schaap P."/>
        </authorList>
    </citation>
    <scope>NUCLEOTIDE SEQUENCE [LARGE SCALE GENOMIC DNA]</scope>
    <source>
        <strain evidence="10 11">TK</strain>
    </source>
</reference>
<dbReference type="InterPro" id="IPR038770">
    <property type="entry name" value="Na+/solute_symporter_sf"/>
</dbReference>
<feature type="transmembrane region" description="Helical" evidence="8">
    <location>
        <begin position="204"/>
        <end position="221"/>
    </location>
</feature>
<feature type="compositionally biased region" description="Polar residues" evidence="7">
    <location>
        <begin position="820"/>
        <end position="831"/>
    </location>
</feature>
<comment type="subcellular location">
    <subcellularLocation>
        <location evidence="1">Membrane</location>
        <topology evidence="1">Multi-pass membrane protein</topology>
    </subcellularLocation>
</comment>
<feature type="transmembrane region" description="Helical" evidence="8">
    <location>
        <begin position="73"/>
        <end position="93"/>
    </location>
</feature>
<sequence>MVSSHPLESDVGLFLIQCVLIIIVSRVVTWLFAKIQQPPVIAEIISGILLGPTAFGKIPGFSSHLFTAASTRILYVFAQVGLIFFMFIIGLELDPTLFKSQIRKSAIISFVSIVFPFGLGVAASVYLADIQGTEWSYSLGIFIGVALCITAFPVLARILTSKKLLSTPIGILSIACAAINDICGWILLGLSVSLAGGAGSLDTLWTLLASAGFCAVMILVVKPILNRVVSKIWVVDPTTNHLPSPSHVVMSATILLLFIASWCTEYIGIHAMFGSFVLGAITPKHGAFNQAITEKIEDLVLVFLLPLYFVISGLKTDLTTLNDGKSWLGVLLIISCACFGKIVGAGLTSKFLGYSIRDSFSIGVLMNTRGLVELIVLNLGLDFGIIHTQVFGIMVLMAVFTTILTSPIISLVMRQDRRQKPYDSDQLNVVFCTTSFNMASSLVDLGYAMVGSKNNNTPTHQLSILNRKKLKKIYVLGISEVNDRPSDFIGQIRKNISKSSYSHLVSQGNQMKLKVSISQIVSDNEHLSKEVIQFTDQKASSMLVISEFPQGKAIGADITYQMIKNSISHVSVFTDKSGIRGNFNRFKRVLAVYLGGKNENDETTLNLLVKMAETDGISITIIVFDNESYWKHKKSLTLTQSMKKQEDLSGSNSNNNNNNNNLNSSNEKEKNLLSPEGVPINETVEIYDSKEQESHLEKVLCEKNCKSIDVMYKPKKAKIKVLMEQCPNYDLLVVPYETTKVVQSSPFASFNVPDLMRKSLSMVHLPGHKKSHSIPMENITEFDDHPNLKKSTAKLGSSNHLEKIESGSNPTPQDLEHVSNPLNSSNGIQMNTERELSNSSNSSDNESDNRHEDPRPYWIKCPISSLVVYHKNSIPVQSDIEDSLHKTSSIQNVDQSTPSSDNLEPYEVDPSVLSTGSVNNIPQNNNIDNSSNNNNDHIVEIPREKAE</sequence>
<dbReference type="GO" id="GO:1902600">
    <property type="term" value="P:proton transmembrane transport"/>
    <property type="evidence" value="ECO:0007669"/>
    <property type="project" value="InterPro"/>
</dbReference>
<feature type="transmembrane region" description="Helical" evidence="8">
    <location>
        <begin position="391"/>
        <end position="412"/>
    </location>
</feature>
<evidence type="ECO:0000256" key="5">
    <source>
        <dbReference type="ARBA" id="ARBA00023065"/>
    </source>
</evidence>
<feature type="domain" description="Cation/H+ exchanger transmembrane" evidence="9">
    <location>
        <begin position="23"/>
        <end position="413"/>
    </location>
</feature>
<evidence type="ECO:0000256" key="1">
    <source>
        <dbReference type="ARBA" id="ARBA00004141"/>
    </source>
</evidence>
<feature type="transmembrane region" description="Helical" evidence="8">
    <location>
        <begin position="296"/>
        <end position="314"/>
    </location>
</feature>
<feature type="region of interest" description="Disordered" evidence="7">
    <location>
        <begin position="887"/>
        <end position="947"/>
    </location>
</feature>
<dbReference type="InParanoid" id="A0A151ZK82"/>
<feature type="region of interest" description="Disordered" evidence="7">
    <location>
        <begin position="768"/>
        <end position="856"/>
    </location>
</feature>
<dbReference type="PANTHER" id="PTHR32468">
    <property type="entry name" value="CATION/H + ANTIPORTER"/>
    <property type="match status" value="1"/>
</dbReference>
<dbReference type="GO" id="GO:0015297">
    <property type="term" value="F:antiporter activity"/>
    <property type="evidence" value="ECO:0007669"/>
    <property type="project" value="InterPro"/>
</dbReference>
<dbReference type="OMA" id="INDICGW"/>
<feature type="compositionally biased region" description="Low complexity" evidence="7">
    <location>
        <begin position="919"/>
        <end position="936"/>
    </location>
</feature>
<keyword evidence="4 8" id="KW-1133">Transmembrane helix</keyword>
<organism evidence="10 11">
    <name type="scientific">Tieghemostelium lacteum</name>
    <name type="common">Slime mold</name>
    <name type="synonym">Dictyostelium lacteum</name>
    <dbReference type="NCBI Taxonomy" id="361077"/>
    <lineage>
        <taxon>Eukaryota</taxon>
        <taxon>Amoebozoa</taxon>
        <taxon>Evosea</taxon>
        <taxon>Eumycetozoa</taxon>
        <taxon>Dictyostelia</taxon>
        <taxon>Dictyosteliales</taxon>
        <taxon>Raperosteliaceae</taxon>
        <taxon>Tieghemostelium</taxon>
    </lineage>
</organism>